<protein>
    <submittedName>
        <fullName evidence="9">1,4-alpha-glucan branching protein</fullName>
    </submittedName>
</protein>
<dbReference type="PANTHER" id="PTHR41695:SF1">
    <property type="entry name" value="1,4-ALPHA-GLUCAN BRANCHING ENZYME TK1436"/>
    <property type="match status" value="1"/>
</dbReference>
<feature type="binding site" evidence="4">
    <location>
        <position position="266"/>
    </location>
    <ligand>
        <name>substrate</name>
    </ligand>
</feature>
<dbReference type="InterPro" id="IPR037090">
    <property type="entry name" value="57_glycoside_trans_central"/>
</dbReference>
<dbReference type="EMBL" id="CP012390">
    <property type="protein sequence ID" value="ALE18597.1"/>
    <property type="molecule type" value="Genomic_DNA"/>
</dbReference>
<dbReference type="InterPro" id="IPR028995">
    <property type="entry name" value="Glyco_hydro_57/38_cen_sf"/>
</dbReference>
<dbReference type="Pfam" id="PF03065">
    <property type="entry name" value="Glyco_hydro_57"/>
    <property type="match status" value="1"/>
</dbReference>
<dbReference type="Gene3D" id="1.20.1430.10">
    <property type="entry name" value="Families 57/38 glycoside transferase, middle domain"/>
    <property type="match status" value="1"/>
</dbReference>
<accession>A0A0M5KZF1</accession>
<feature type="region of interest" description="Disordered" evidence="6">
    <location>
        <begin position="286"/>
        <end position="305"/>
    </location>
</feature>
<evidence type="ECO:0000256" key="5">
    <source>
        <dbReference type="RuleBase" id="RU361196"/>
    </source>
</evidence>
<evidence type="ECO:0000259" key="8">
    <source>
        <dbReference type="Pfam" id="PF09210"/>
    </source>
</evidence>
<dbReference type="InterPro" id="IPR015293">
    <property type="entry name" value="BE_C"/>
</dbReference>
<dbReference type="Proteomes" id="UP000068137">
    <property type="component" value="Chromosome"/>
</dbReference>
<feature type="domain" description="1,4-alpha-glucan branching enzyme C-terminal" evidence="8">
    <location>
        <begin position="438"/>
        <end position="519"/>
    </location>
</feature>
<dbReference type="GO" id="GO:0030979">
    <property type="term" value="P:alpha-glucan biosynthetic process"/>
    <property type="evidence" value="ECO:0007669"/>
    <property type="project" value="InterPro"/>
</dbReference>
<evidence type="ECO:0000313" key="9">
    <source>
        <dbReference type="EMBL" id="ALE18597.1"/>
    </source>
</evidence>
<dbReference type="InterPro" id="IPR011330">
    <property type="entry name" value="Glyco_hydro/deAcase_b/a-brl"/>
</dbReference>
<gene>
    <name evidence="9" type="ORF">AL705_01455</name>
</gene>
<evidence type="ECO:0000256" key="1">
    <source>
        <dbReference type="ARBA" id="ARBA00006821"/>
    </source>
</evidence>
<evidence type="ECO:0000313" key="10">
    <source>
        <dbReference type="Proteomes" id="UP000068137"/>
    </source>
</evidence>
<organism evidence="9 10">
    <name type="scientific">Lawsonella clevelandensis</name>
    <dbReference type="NCBI Taxonomy" id="1528099"/>
    <lineage>
        <taxon>Bacteria</taxon>
        <taxon>Bacillati</taxon>
        <taxon>Actinomycetota</taxon>
        <taxon>Actinomycetes</taxon>
        <taxon>Mycobacteriales</taxon>
        <taxon>Lawsonellaceae</taxon>
        <taxon>Lawsonella</taxon>
    </lineage>
</organism>
<dbReference type="SUPFAM" id="SSF88713">
    <property type="entry name" value="Glycoside hydrolase/deacetylase"/>
    <property type="match status" value="1"/>
</dbReference>
<evidence type="ECO:0000259" key="7">
    <source>
        <dbReference type="Pfam" id="PF03065"/>
    </source>
</evidence>
<dbReference type="PANTHER" id="PTHR41695">
    <property type="entry name" value="1,4-ALPHA-GLUCAN BRANCHING ENZYME RV3031-RELATED"/>
    <property type="match status" value="1"/>
</dbReference>
<dbReference type="InterPro" id="IPR040042">
    <property type="entry name" value="Branching_enz_MT3115-like"/>
</dbReference>
<evidence type="ECO:0000256" key="3">
    <source>
        <dbReference type="PIRSR" id="PIRSR640042-1"/>
    </source>
</evidence>
<dbReference type="InterPro" id="IPR027291">
    <property type="entry name" value="Glyco_hydro_38_N_sf"/>
</dbReference>
<evidence type="ECO:0000256" key="6">
    <source>
        <dbReference type="SAM" id="MobiDB-lite"/>
    </source>
</evidence>
<feature type="active site" description="Nucleophile" evidence="3">
    <location>
        <position position="203"/>
    </location>
</feature>
<dbReference type="STRING" id="1528099.AL705_01455"/>
<reference evidence="9 10" key="1">
    <citation type="journal article" date="2015" name="Genome Announc.">
        <title>Complete Genome Sequences for Two Strains of a Novel Fastidious, Partially Acid-Fast, Gram-Positive Corynebacterineae Bacterium, Derived from Human Clinical Samples.</title>
        <authorList>
            <person name="Nicholson A.C."/>
            <person name="Bell M."/>
            <person name="Humrighouse B.W."/>
            <person name="McQuiston J.R."/>
        </authorList>
    </citation>
    <scope>NUCLEOTIDE SEQUENCE [LARGE SCALE GENOMIC DNA]</scope>
    <source>
        <strain evidence="9 10">X1698</strain>
    </source>
</reference>
<feature type="binding site" evidence="4">
    <location>
        <position position="458"/>
    </location>
    <ligand>
        <name>substrate</name>
    </ligand>
</feature>
<name>A0A0M5KZF1_9ACTN</name>
<keyword evidence="2 5" id="KW-0119">Carbohydrate metabolism</keyword>
<dbReference type="KEGG" id="cbq:AL705_01455"/>
<evidence type="ECO:0000256" key="4">
    <source>
        <dbReference type="PIRSR" id="PIRSR640042-2"/>
    </source>
</evidence>
<comment type="similarity">
    <text evidence="1 5">Belongs to the glycosyl hydrolase 57 family.</text>
</comment>
<dbReference type="SUPFAM" id="SSF88688">
    <property type="entry name" value="Families 57/38 glycoside transferase middle domain"/>
    <property type="match status" value="1"/>
</dbReference>
<dbReference type="Pfam" id="PF09210">
    <property type="entry name" value="BE_C"/>
    <property type="match status" value="1"/>
</dbReference>
<feature type="active site" description="Proton donor" evidence="3">
    <location>
        <position position="342"/>
    </location>
</feature>
<dbReference type="InterPro" id="IPR004300">
    <property type="entry name" value="Glyco_hydro_57_N"/>
</dbReference>
<dbReference type="RefSeq" id="WP_053961502.1">
    <property type="nucleotide sequence ID" value="NZ_CAMJVL010000001.1"/>
</dbReference>
<dbReference type="Gene3D" id="3.20.110.10">
    <property type="entry name" value="Glycoside hydrolase 38, N terminal domain"/>
    <property type="match status" value="1"/>
</dbReference>
<sequence>MTMTPTVPGLFTLVLHSHLPWFAHHGTWPVGEELLYQAWGNSYIPVVEELYRLADEGYRDVLSLGITPIVAAQLDDPYCLRGMHEWLANWQMRAAEAATFTAAAATVDPASAHATGAIRAMGSREAVAAHWASKRFLARWSSGGSPVFRPLQDAGVIEMLGGPLAHPFQPLLPRTLRRFFLESGLADSELRKGTRPAGLWAPECAFTPGMEVDYQRAGVTHFMVDGPSLHGDTACGRPVGASDVVAFGRDLTVSYRVWSPKAGYPGHADYRDFHTYHHETGFKPARVTGRSVSPEHKSPYNPERAGARVDHDVADFVDTVLGRLRSETERCGRPAHVVAAFDTELFGHWWYEGPQWLGKVIRALHAAGVHVGSLATARAEGYVGAPVELDDCSWGSGKDWRVWEGPPVADIVELNQQICAELATALWEFLPGDATPVRPRDRYCDQIVREAALALQSDWAFLISKDTAADYARSRAYLHGHAMRELITARRHHWRGQESQLLSAWQAADGPFSQVDARLLRSAYDEED</sequence>
<feature type="binding site" evidence="4">
    <location>
        <position position="249"/>
    </location>
    <ligand>
        <name>substrate</name>
    </ligand>
</feature>
<evidence type="ECO:0000256" key="2">
    <source>
        <dbReference type="ARBA" id="ARBA00023277"/>
    </source>
</evidence>
<dbReference type="AlphaFoldDB" id="A0A0M5KZF1"/>
<dbReference type="GO" id="GO:0003844">
    <property type="term" value="F:1,4-alpha-glucan branching enzyme activity"/>
    <property type="evidence" value="ECO:0007669"/>
    <property type="project" value="InterPro"/>
</dbReference>
<dbReference type="GO" id="GO:0005576">
    <property type="term" value="C:extracellular region"/>
    <property type="evidence" value="ECO:0007669"/>
    <property type="project" value="TreeGrafter"/>
</dbReference>
<feature type="domain" description="Glycoside hydrolase family 57 N-terminal" evidence="7">
    <location>
        <begin position="13"/>
        <end position="368"/>
    </location>
</feature>
<dbReference type="PATRIC" id="fig|1562462.4.peg.299"/>
<feature type="binding site" evidence="4">
    <location>
        <position position="394"/>
    </location>
    <ligand>
        <name>substrate</name>
    </ligand>
</feature>
<proteinExistence type="inferred from homology"/>